<name>A0A128FCL2_9GAMM</name>
<dbReference type="AlphaFoldDB" id="A0A128FCL2"/>
<gene>
    <name evidence="1" type="ORF">GMA8713_03143</name>
</gene>
<protein>
    <submittedName>
        <fullName evidence="1">Uncharacterized protein</fullName>
    </submittedName>
</protein>
<reference evidence="2" key="1">
    <citation type="submission" date="2016-02" db="EMBL/GenBank/DDBJ databases">
        <authorList>
            <person name="Rodrigo-Torres Lidia"/>
            <person name="Arahal R.David."/>
        </authorList>
    </citation>
    <scope>NUCLEOTIDE SEQUENCE [LARGE SCALE GENOMIC DNA]</scope>
    <source>
        <strain evidence="2">CECT 8713</strain>
    </source>
</reference>
<keyword evidence="2" id="KW-1185">Reference proteome</keyword>
<organism evidence="1 2">
    <name type="scientific">Grimontia marina</name>
    <dbReference type="NCBI Taxonomy" id="646534"/>
    <lineage>
        <taxon>Bacteria</taxon>
        <taxon>Pseudomonadati</taxon>
        <taxon>Pseudomonadota</taxon>
        <taxon>Gammaproteobacteria</taxon>
        <taxon>Vibrionales</taxon>
        <taxon>Vibrionaceae</taxon>
        <taxon>Grimontia</taxon>
    </lineage>
</organism>
<dbReference type="Proteomes" id="UP000073601">
    <property type="component" value="Unassembled WGS sequence"/>
</dbReference>
<evidence type="ECO:0000313" key="1">
    <source>
        <dbReference type="EMBL" id="CZF84542.1"/>
    </source>
</evidence>
<sequence>MLALNYESKALYKSTRNELILKGFGMADMARNAKCALVSCSLFLTSVAPSSVALELTQAQKEEFVNSTVMMLEAGGILGSIAKCSGKSEGELKQGYEEVLFQCYDEIKSFDDISVCLTEKVPKMTGLTAEQLDKCAPDDM</sequence>
<accession>A0A128FCL2</accession>
<dbReference type="EMBL" id="FIZY01000030">
    <property type="protein sequence ID" value="CZF84542.1"/>
    <property type="molecule type" value="Genomic_DNA"/>
</dbReference>
<evidence type="ECO:0000313" key="2">
    <source>
        <dbReference type="Proteomes" id="UP000073601"/>
    </source>
</evidence>
<proteinExistence type="predicted"/>